<gene>
    <name evidence="1" type="ORF">SDC9_76698</name>
</gene>
<dbReference type="EMBL" id="VSSQ01005711">
    <property type="protein sequence ID" value="MPM30153.1"/>
    <property type="molecule type" value="Genomic_DNA"/>
</dbReference>
<reference evidence="1" key="1">
    <citation type="submission" date="2019-08" db="EMBL/GenBank/DDBJ databases">
        <authorList>
            <person name="Kucharzyk K."/>
            <person name="Murdoch R.W."/>
            <person name="Higgins S."/>
            <person name="Loffler F."/>
        </authorList>
    </citation>
    <scope>NUCLEOTIDE SEQUENCE</scope>
</reference>
<dbReference type="AlphaFoldDB" id="A0A644YUK4"/>
<evidence type="ECO:0000313" key="1">
    <source>
        <dbReference type="EMBL" id="MPM30153.1"/>
    </source>
</evidence>
<name>A0A644YUK4_9ZZZZ</name>
<organism evidence="1">
    <name type="scientific">bioreactor metagenome</name>
    <dbReference type="NCBI Taxonomy" id="1076179"/>
    <lineage>
        <taxon>unclassified sequences</taxon>
        <taxon>metagenomes</taxon>
        <taxon>ecological metagenomes</taxon>
    </lineage>
</organism>
<protein>
    <submittedName>
        <fullName evidence="1">Uncharacterized protein</fullName>
    </submittedName>
</protein>
<accession>A0A644YUK4</accession>
<comment type="caution">
    <text evidence="1">The sequence shown here is derived from an EMBL/GenBank/DDBJ whole genome shotgun (WGS) entry which is preliminary data.</text>
</comment>
<proteinExistence type="predicted"/>
<sequence length="93" mass="9908">MQKYIKPEEAALIPCAHSGSHGDGIPPPLRENRVGIRQSEGEAAAKPLIIVKRPAEKGNVAFQPAALGQSRHRLVDNGLKYRCGDIAVICAGV</sequence>